<feature type="region of interest" description="Disordered" evidence="1">
    <location>
        <begin position="704"/>
        <end position="732"/>
    </location>
</feature>
<gene>
    <name evidence="3" type="ORF">B0T15DRAFT_34582</name>
</gene>
<dbReference type="InterPro" id="IPR057214">
    <property type="entry name" value="DUF7892"/>
</dbReference>
<dbReference type="CDD" id="cd09917">
    <property type="entry name" value="F-box_SF"/>
    <property type="match status" value="1"/>
</dbReference>
<evidence type="ECO:0000313" key="4">
    <source>
        <dbReference type="Proteomes" id="UP001273166"/>
    </source>
</evidence>
<dbReference type="Pfam" id="PF25422">
    <property type="entry name" value="DUF7892"/>
    <property type="match status" value="1"/>
</dbReference>
<feature type="region of interest" description="Disordered" evidence="1">
    <location>
        <begin position="1"/>
        <end position="88"/>
    </location>
</feature>
<evidence type="ECO:0000313" key="3">
    <source>
        <dbReference type="EMBL" id="KAK3310344.1"/>
    </source>
</evidence>
<feature type="compositionally biased region" description="Basic residues" evidence="1">
    <location>
        <begin position="1070"/>
        <end position="1083"/>
    </location>
</feature>
<protein>
    <recommendedName>
        <fullName evidence="2">F-box domain-containing protein</fullName>
    </recommendedName>
</protein>
<keyword evidence="4" id="KW-1185">Reference proteome</keyword>
<feature type="compositionally biased region" description="Basic and acidic residues" evidence="1">
    <location>
        <begin position="24"/>
        <end position="33"/>
    </location>
</feature>
<feature type="compositionally biased region" description="Polar residues" evidence="1">
    <location>
        <begin position="961"/>
        <end position="977"/>
    </location>
</feature>
<dbReference type="InterPro" id="IPR036047">
    <property type="entry name" value="F-box-like_dom_sf"/>
</dbReference>
<name>A0AAJ0H202_9PEZI</name>
<dbReference type="Proteomes" id="UP001273166">
    <property type="component" value="Unassembled WGS sequence"/>
</dbReference>
<dbReference type="GeneID" id="87882965"/>
<proteinExistence type="predicted"/>
<dbReference type="Pfam" id="PF00646">
    <property type="entry name" value="F-box"/>
    <property type="match status" value="1"/>
</dbReference>
<sequence>MQATKLTGHSDMPAGTENSSTLESRQRSPDDRSATANLPTSDATIIGRKRKLSDQDEGPTSTLSETAATASVKKTKLAGGSNAQSSPSGCLWKLDKSLLPSEVWHHIFTFCPPKSLGSLSAVNRLFNLYLDPASSVRRDVPSSPTRGVLEPLEPNAIWQASRRLFWPKMPAPLRSMTELDMWRLACSPKCQGCGKLDARGQTSLPNLHHPGPDSGVVPIIWAFGVRMCGPCIIRKSTKEVDLLLSPFIPSALLPALPFVFLSQNLDFFSPTMLKQGQLPADVQVTKWFLSSDVEALEKEFIRVKEMGQGTVNEWLKGLESRGNDLQNEATKWEKWESTGGIAQMCSRLYQEYARKSPVSLPPKPFTDSTLPTPVLRPSFSQARQERTAAEVAELKAARKAEIERRALLLDPPLTADVLRHIPAFQASTHIVSQLDDDAWERLKPRLLAQRADAERARQEERKAEPWIHEKPQEQQHLETTLATTKEARDRVDKEWEEVQAPLRARIAGYADEIIQNSWDNGKKVTRATCSRFAVDSLIYVRKRFYGEVANDAVAARASGKTLPVDPPEGPFTQKLTLENMKWIFDTKIRPHTEPFRKELFYCNGCEGNPKPFTFEGVIQHYAAKHTDELSLRSIVVHWRAEWPEHPPFSATARPAPYPHVPGRFPVNGGAPLPASYHYPPTGIPPVPPAVYGPATGYGYTPPTYNDYYQPPPPPPVPYHPPLAAPTPHFAPQPAAYPPYQPPAMQYPGPAAEPPQGYMPLPNGQPEYYNGPYQPLDNGGGPYAPPPPPVYPDLYHNKVEDIARNSREVWRQLGDIRELPGSVRVFVTIHHLVKRFRSRFYETPPLSMFIDGLSNNKEMRPVRNVNGLACKACRLRLGNADWVEQDRKSFSLPQLANHFQSKHVEPMQRMQAQTGSVALDWVLDMVLLPDPASLSSLASSVNETQRALLTAALPSAFAPQPVSATTQSSPRHWNTQHEQSSDEGYPPMPARAPAGATTTNGYAGPPDAGSKHSTTGASVGAGVFGDSSSSGPTPHGATPCTMSENERSAKVEGDRPSSLGFRPVHDQNGFNHRKATGKNTRGKPQRTGGSGDRTFGKQVETAAINDQPEGTDLHAPRPTPHGGTSPIHASSARSERARTKGVPQAQQALKHNARPGQRPDPEHQVSPTIGDHGPSIVAALESRLEQHRSPPFQARQGPMHDSWYKDRRNAIASPDFQGVSGRPAGHSRMEGRAGPGAESQYQASEPLVRERSPAGRQVGGGYYSRPLPAEMREDEYAPQRNRAGLMELSSRYSEGGRFSTPVAPSDDRGHGHGPVRPEAEYRRYHEEMRMPSRGPIEAYEIVQVIDEHGEYYIRRPVRREPGTRYIYEERGPHRDADAYHSLEPVYAAAIARPSRVREQGRASVAPELWLGDCRADPAYYEEYDPRFPAA</sequence>
<dbReference type="InterPro" id="IPR001810">
    <property type="entry name" value="F-box_dom"/>
</dbReference>
<reference evidence="3" key="1">
    <citation type="journal article" date="2023" name="Mol. Phylogenet. Evol.">
        <title>Genome-scale phylogeny and comparative genomics of the fungal order Sordariales.</title>
        <authorList>
            <person name="Hensen N."/>
            <person name="Bonometti L."/>
            <person name="Westerberg I."/>
            <person name="Brannstrom I.O."/>
            <person name="Guillou S."/>
            <person name="Cros-Aarteil S."/>
            <person name="Calhoun S."/>
            <person name="Haridas S."/>
            <person name="Kuo A."/>
            <person name="Mondo S."/>
            <person name="Pangilinan J."/>
            <person name="Riley R."/>
            <person name="LaButti K."/>
            <person name="Andreopoulos B."/>
            <person name="Lipzen A."/>
            <person name="Chen C."/>
            <person name="Yan M."/>
            <person name="Daum C."/>
            <person name="Ng V."/>
            <person name="Clum A."/>
            <person name="Steindorff A."/>
            <person name="Ohm R.A."/>
            <person name="Martin F."/>
            <person name="Silar P."/>
            <person name="Natvig D.O."/>
            <person name="Lalanne C."/>
            <person name="Gautier V."/>
            <person name="Ament-Velasquez S.L."/>
            <person name="Kruys A."/>
            <person name="Hutchinson M.I."/>
            <person name="Powell A.J."/>
            <person name="Barry K."/>
            <person name="Miller A.N."/>
            <person name="Grigoriev I.V."/>
            <person name="Debuchy R."/>
            <person name="Gladieux P."/>
            <person name="Hiltunen Thoren M."/>
            <person name="Johannesson H."/>
        </authorList>
    </citation>
    <scope>NUCLEOTIDE SEQUENCE</scope>
    <source>
        <strain evidence="3">CBS 333.67</strain>
    </source>
</reference>
<evidence type="ECO:0000256" key="1">
    <source>
        <dbReference type="SAM" id="MobiDB-lite"/>
    </source>
</evidence>
<organism evidence="3 4">
    <name type="scientific">Chaetomium strumarium</name>
    <dbReference type="NCBI Taxonomy" id="1170767"/>
    <lineage>
        <taxon>Eukaryota</taxon>
        <taxon>Fungi</taxon>
        <taxon>Dikarya</taxon>
        <taxon>Ascomycota</taxon>
        <taxon>Pezizomycotina</taxon>
        <taxon>Sordariomycetes</taxon>
        <taxon>Sordariomycetidae</taxon>
        <taxon>Sordariales</taxon>
        <taxon>Chaetomiaceae</taxon>
        <taxon>Chaetomium</taxon>
    </lineage>
</organism>
<feature type="compositionally biased region" description="Pro residues" evidence="1">
    <location>
        <begin position="709"/>
        <end position="732"/>
    </location>
</feature>
<feature type="region of interest" description="Disordered" evidence="1">
    <location>
        <begin position="1212"/>
        <end position="1272"/>
    </location>
</feature>
<dbReference type="SUPFAM" id="SSF81383">
    <property type="entry name" value="F-box domain"/>
    <property type="match status" value="1"/>
</dbReference>
<reference evidence="3" key="2">
    <citation type="submission" date="2023-06" db="EMBL/GenBank/DDBJ databases">
        <authorList>
            <consortium name="Lawrence Berkeley National Laboratory"/>
            <person name="Mondo S.J."/>
            <person name="Hensen N."/>
            <person name="Bonometti L."/>
            <person name="Westerberg I."/>
            <person name="Brannstrom I.O."/>
            <person name="Guillou S."/>
            <person name="Cros-Aarteil S."/>
            <person name="Calhoun S."/>
            <person name="Haridas S."/>
            <person name="Kuo A."/>
            <person name="Pangilinan J."/>
            <person name="Riley R."/>
            <person name="Labutti K."/>
            <person name="Andreopoulos B."/>
            <person name="Lipzen A."/>
            <person name="Chen C."/>
            <person name="Yanf M."/>
            <person name="Daum C."/>
            <person name="Ng V."/>
            <person name="Clum A."/>
            <person name="Steindorff A."/>
            <person name="Ohm R."/>
            <person name="Martin F."/>
            <person name="Silar P."/>
            <person name="Natvig D."/>
            <person name="Lalanne C."/>
            <person name="Gautier V."/>
            <person name="Ament-Velasquez S.L."/>
            <person name="Kruys A."/>
            <person name="Hutchinson M.I."/>
            <person name="Powell A.J."/>
            <person name="Barry K."/>
            <person name="Miller A.N."/>
            <person name="Grigoriev I.V."/>
            <person name="Debuchy R."/>
            <person name="Gladieux P."/>
            <person name="Thoren M.H."/>
            <person name="Johannesson H."/>
        </authorList>
    </citation>
    <scope>NUCLEOTIDE SEQUENCE</scope>
    <source>
        <strain evidence="3">CBS 333.67</strain>
    </source>
</reference>
<feature type="compositionally biased region" description="Basic and acidic residues" evidence="1">
    <location>
        <begin position="1043"/>
        <end position="1054"/>
    </location>
</feature>
<dbReference type="EMBL" id="JAUDZG010000001">
    <property type="protein sequence ID" value="KAK3310344.1"/>
    <property type="molecule type" value="Genomic_DNA"/>
</dbReference>
<comment type="caution">
    <text evidence="3">The sequence shown here is derived from an EMBL/GenBank/DDBJ whole genome shotgun (WGS) entry which is preliminary data.</text>
</comment>
<feature type="compositionally biased region" description="Basic and acidic residues" evidence="1">
    <location>
        <begin position="1304"/>
        <end position="1317"/>
    </location>
</feature>
<evidence type="ECO:0000259" key="2">
    <source>
        <dbReference type="SMART" id="SM00256"/>
    </source>
</evidence>
<feature type="domain" description="F-box" evidence="2">
    <location>
        <begin position="99"/>
        <end position="138"/>
    </location>
</feature>
<feature type="region of interest" description="Disordered" evidence="1">
    <location>
        <begin position="1293"/>
        <end position="1317"/>
    </location>
</feature>
<feature type="compositionally biased region" description="Low complexity" evidence="1">
    <location>
        <begin position="60"/>
        <end position="71"/>
    </location>
</feature>
<accession>A0AAJ0H202</accession>
<feature type="region of interest" description="Disordered" evidence="1">
    <location>
        <begin position="957"/>
        <end position="1199"/>
    </location>
</feature>
<dbReference type="SMART" id="SM00256">
    <property type="entry name" value="FBOX"/>
    <property type="match status" value="1"/>
</dbReference>
<dbReference type="RefSeq" id="XP_062726124.1">
    <property type="nucleotide sequence ID" value="XM_062864136.1"/>
</dbReference>
<feature type="compositionally biased region" description="Polar residues" evidence="1">
    <location>
        <begin position="34"/>
        <end position="43"/>
    </location>
</feature>